<dbReference type="InterPro" id="IPR051678">
    <property type="entry name" value="AGP_Transferase"/>
</dbReference>
<dbReference type="RefSeq" id="WP_088093997.1">
    <property type="nucleotide sequence ID" value="NZ_JBALMA010000193.1"/>
</dbReference>
<dbReference type="Proteomes" id="UP000195321">
    <property type="component" value="Unassembled WGS sequence"/>
</dbReference>
<dbReference type="PANTHER" id="PTHR21310:SF42">
    <property type="entry name" value="BIFUNCTIONAL AAC_APH"/>
    <property type="match status" value="1"/>
</dbReference>
<accession>A0A1Y3MEY8</accession>
<dbReference type="EMBL" id="MWPX01000009">
    <property type="protein sequence ID" value="OUM48989.1"/>
    <property type="molecule type" value="Genomic_DNA"/>
</dbReference>
<dbReference type="InterPro" id="IPR002575">
    <property type="entry name" value="Aminoglycoside_PTrfase"/>
</dbReference>
<keyword evidence="2" id="KW-0808">Transferase</keyword>
<protein>
    <submittedName>
        <fullName evidence="2">Aminoglycoside phosphotransferase</fullName>
    </submittedName>
</protein>
<evidence type="ECO:0000313" key="2">
    <source>
        <dbReference type="EMBL" id="OUM48989.1"/>
    </source>
</evidence>
<gene>
    <name evidence="2" type="ORF">BW425_10840</name>
</gene>
<dbReference type="SUPFAM" id="SSF56112">
    <property type="entry name" value="Protein kinase-like (PK-like)"/>
    <property type="match status" value="1"/>
</dbReference>
<organism evidence="2 3">
    <name type="scientific">Bacillus pseudomycoides</name>
    <dbReference type="NCBI Taxonomy" id="64104"/>
    <lineage>
        <taxon>Bacteria</taxon>
        <taxon>Bacillati</taxon>
        <taxon>Bacillota</taxon>
        <taxon>Bacilli</taxon>
        <taxon>Bacillales</taxon>
        <taxon>Bacillaceae</taxon>
        <taxon>Bacillus</taxon>
        <taxon>Bacillus cereus group</taxon>
    </lineage>
</organism>
<dbReference type="Gene3D" id="3.90.1200.10">
    <property type="match status" value="1"/>
</dbReference>
<evidence type="ECO:0000313" key="3">
    <source>
        <dbReference type="Proteomes" id="UP000195321"/>
    </source>
</evidence>
<sequence>MTSYMRDIQQSLPNIPIHSYEQNDNGWDNVAIIINNEWLFRFPRKSQYAKRIPREKELCEILSHSLQGIEVPKYHILYKNESDLIPYCSYYKLIHGEPLTVQIIERLTVKERETVISQLAIFLASLHTVPIEHAVKWGFDTEKPISYWRQIQTKLHVHLACTLTLLEKKAFDCLFEDFFEHMYASNFQKTMIHADFTHHHILFDGEKRSIAGIIDFGDAQIGDPAFDFAGLYNNFGSEFTNAIYKRYCTLTSHHDLSFFKRVIQFYQYSPLLHNLVYNFETNNEQEIQKNRKHLQTILQGRN</sequence>
<dbReference type="InterPro" id="IPR011009">
    <property type="entry name" value="Kinase-like_dom_sf"/>
</dbReference>
<evidence type="ECO:0000259" key="1">
    <source>
        <dbReference type="Pfam" id="PF01636"/>
    </source>
</evidence>
<proteinExistence type="predicted"/>
<feature type="domain" description="Aminoglycoside phosphotransferase" evidence="1">
    <location>
        <begin position="21"/>
        <end position="249"/>
    </location>
</feature>
<dbReference type="Gene3D" id="3.30.200.20">
    <property type="entry name" value="Phosphorylase Kinase, domain 1"/>
    <property type="match status" value="1"/>
</dbReference>
<dbReference type="GO" id="GO:0016740">
    <property type="term" value="F:transferase activity"/>
    <property type="evidence" value="ECO:0007669"/>
    <property type="project" value="UniProtKB-KW"/>
</dbReference>
<comment type="caution">
    <text evidence="2">The sequence shown here is derived from an EMBL/GenBank/DDBJ whole genome shotgun (WGS) entry which is preliminary data.</text>
</comment>
<dbReference type="PANTHER" id="PTHR21310">
    <property type="entry name" value="AMINOGLYCOSIDE PHOSPHOTRANSFERASE-RELATED-RELATED"/>
    <property type="match status" value="1"/>
</dbReference>
<dbReference type="Pfam" id="PF01636">
    <property type="entry name" value="APH"/>
    <property type="match status" value="1"/>
</dbReference>
<dbReference type="AlphaFoldDB" id="A0A1Y3MEY8"/>
<reference evidence="2 3" key="1">
    <citation type="submission" date="2017-02" db="EMBL/GenBank/DDBJ databases">
        <title>Bacillus pseudomycoides isolate FSL K6-0042.</title>
        <authorList>
            <person name="Kovac J."/>
        </authorList>
    </citation>
    <scope>NUCLEOTIDE SEQUENCE [LARGE SCALE GENOMIC DNA]</scope>
    <source>
        <strain evidence="2 3">FSL K6-0042</strain>
    </source>
</reference>
<name>A0A1Y3MEY8_9BACI</name>